<evidence type="ECO:0000256" key="1">
    <source>
        <dbReference type="ARBA" id="ARBA00001526"/>
    </source>
</evidence>
<comment type="similarity">
    <text evidence="4">Belongs to the metallo-beta-lactamase superfamily. Class-B beta-lactamase family.</text>
</comment>
<proteinExistence type="inferred from homology"/>
<dbReference type="PROSITE" id="PS00743">
    <property type="entry name" value="BETA_LACTAMASE_B_1"/>
    <property type="match status" value="1"/>
</dbReference>
<evidence type="ECO:0000256" key="10">
    <source>
        <dbReference type="ARBA" id="ARBA00022801"/>
    </source>
</evidence>
<evidence type="ECO:0000256" key="12">
    <source>
        <dbReference type="ARBA" id="ARBA00023251"/>
    </source>
</evidence>
<keyword evidence="10 15" id="KW-0378">Hydrolase</keyword>
<dbReference type="InterPro" id="IPR036866">
    <property type="entry name" value="RibonucZ/Hydroxyglut_hydro"/>
</dbReference>
<evidence type="ECO:0000259" key="14">
    <source>
        <dbReference type="SMART" id="SM00849"/>
    </source>
</evidence>
<dbReference type="InterPro" id="IPR001018">
    <property type="entry name" value="Beta-lactamase_class-B_CS"/>
</dbReference>
<dbReference type="GO" id="GO:0008270">
    <property type="term" value="F:zinc ion binding"/>
    <property type="evidence" value="ECO:0007669"/>
    <property type="project" value="InterPro"/>
</dbReference>
<evidence type="ECO:0000256" key="11">
    <source>
        <dbReference type="ARBA" id="ARBA00022833"/>
    </source>
</evidence>
<dbReference type="CDD" id="cd16282">
    <property type="entry name" value="metallo-hydrolase-like_MBL-fold"/>
    <property type="match status" value="1"/>
</dbReference>
<evidence type="ECO:0000256" key="8">
    <source>
        <dbReference type="ARBA" id="ARBA00022729"/>
    </source>
</evidence>
<keyword evidence="13" id="KW-0812">Transmembrane</keyword>
<keyword evidence="12" id="KW-0046">Antibiotic resistance</keyword>
<evidence type="ECO:0000313" key="15">
    <source>
        <dbReference type="EMBL" id="SLN75960.1"/>
    </source>
</evidence>
<sequence>MQAGGWNISIGKIVFLVGLTLCLVTAGYAGLIWHVYLRDSDATKSAAKEIYKYSPELNVIPLGNGFFVLRGAGGNITISTGPDGTLLIDSGDVEMTDSVLAALETIDALDVNMVINTHSHGDHRGGNATFSNKGAEIIAHRATYENIKADTYTAFEIESLPTFVFDTDHTFTFNEQDITLTHIPMAHTNGDIIAHFKEADIIAAGDVLILDQLPFISIGSGASLSGHLAGLQVLLSHVDETTTIVPGNGAITVGPTALQETHDHLQKIHDYLIWLKSHNVTTRFVLLFHPLYSWPVEKRKGQGWEKFWVRMIYATLPDTSL</sequence>
<reference evidence="16" key="1">
    <citation type="submission" date="2017-03" db="EMBL/GenBank/DDBJ databases">
        <authorList>
            <person name="Rodrigo-Torres L."/>
            <person name="Arahal R.D."/>
            <person name="Lucena T."/>
        </authorList>
    </citation>
    <scope>NUCLEOTIDE SEQUENCE [LARGE SCALE GENOMIC DNA]</scope>
    <source>
        <strain evidence="16">CECT 8411</strain>
    </source>
</reference>
<organism evidence="15 16">
    <name type="scientific">Ruegeria meonggei</name>
    <dbReference type="NCBI Taxonomy" id="1446476"/>
    <lineage>
        <taxon>Bacteria</taxon>
        <taxon>Pseudomonadati</taxon>
        <taxon>Pseudomonadota</taxon>
        <taxon>Alphaproteobacteria</taxon>
        <taxon>Rhodobacterales</taxon>
        <taxon>Roseobacteraceae</taxon>
        <taxon>Ruegeria</taxon>
    </lineage>
</organism>
<dbReference type="Proteomes" id="UP000193778">
    <property type="component" value="Unassembled WGS sequence"/>
</dbReference>
<comment type="catalytic activity">
    <reaction evidence="1">
        <text>a beta-lactam + H2O = a substituted beta-amino acid</text>
        <dbReference type="Rhea" id="RHEA:20401"/>
        <dbReference type="ChEBI" id="CHEBI:15377"/>
        <dbReference type="ChEBI" id="CHEBI:35627"/>
        <dbReference type="ChEBI" id="CHEBI:140347"/>
        <dbReference type="EC" id="3.5.2.6"/>
    </reaction>
</comment>
<keyword evidence="11" id="KW-0862">Zinc</keyword>
<dbReference type="InterPro" id="IPR050855">
    <property type="entry name" value="NDM-1-like"/>
</dbReference>
<evidence type="ECO:0000256" key="9">
    <source>
        <dbReference type="ARBA" id="ARBA00022764"/>
    </source>
</evidence>
<dbReference type="SMART" id="SM00849">
    <property type="entry name" value="Lactamase_B"/>
    <property type="match status" value="1"/>
</dbReference>
<keyword evidence="13" id="KW-1133">Transmembrane helix</keyword>
<feature type="transmembrane region" description="Helical" evidence="13">
    <location>
        <begin position="12"/>
        <end position="36"/>
    </location>
</feature>
<evidence type="ECO:0000313" key="16">
    <source>
        <dbReference type="Proteomes" id="UP000193778"/>
    </source>
</evidence>
<dbReference type="GO" id="GO:0046677">
    <property type="term" value="P:response to antibiotic"/>
    <property type="evidence" value="ECO:0007669"/>
    <property type="project" value="UniProtKB-KW"/>
</dbReference>
<dbReference type="EMBL" id="FWFP01000017">
    <property type="protein sequence ID" value="SLN75960.1"/>
    <property type="molecule type" value="Genomic_DNA"/>
</dbReference>
<comment type="subcellular location">
    <subcellularLocation>
        <location evidence="3">Periplasm</location>
    </subcellularLocation>
</comment>
<evidence type="ECO:0000256" key="6">
    <source>
        <dbReference type="ARBA" id="ARBA00012865"/>
    </source>
</evidence>
<dbReference type="GO" id="GO:0042597">
    <property type="term" value="C:periplasmic space"/>
    <property type="evidence" value="ECO:0007669"/>
    <property type="project" value="UniProtKB-SubCell"/>
</dbReference>
<name>A0A1X7AER0_9RHOB</name>
<dbReference type="InterPro" id="IPR001279">
    <property type="entry name" value="Metallo-B-lactamas"/>
</dbReference>
<keyword evidence="7" id="KW-0479">Metal-binding</keyword>
<keyword evidence="8" id="KW-0732">Signal</keyword>
<evidence type="ECO:0000256" key="2">
    <source>
        <dbReference type="ARBA" id="ARBA00001947"/>
    </source>
</evidence>
<evidence type="ECO:0000256" key="13">
    <source>
        <dbReference type="SAM" id="Phobius"/>
    </source>
</evidence>
<evidence type="ECO:0000256" key="5">
    <source>
        <dbReference type="ARBA" id="ARBA00011245"/>
    </source>
</evidence>
<evidence type="ECO:0000256" key="7">
    <source>
        <dbReference type="ARBA" id="ARBA00022723"/>
    </source>
</evidence>
<evidence type="ECO:0000256" key="4">
    <source>
        <dbReference type="ARBA" id="ARBA00005250"/>
    </source>
</evidence>
<accession>A0A1X7AER0</accession>
<dbReference type="GO" id="GO:0008800">
    <property type="term" value="F:beta-lactamase activity"/>
    <property type="evidence" value="ECO:0007669"/>
    <property type="project" value="UniProtKB-EC"/>
</dbReference>
<dbReference type="SUPFAM" id="SSF56281">
    <property type="entry name" value="Metallo-hydrolase/oxidoreductase"/>
    <property type="match status" value="1"/>
</dbReference>
<evidence type="ECO:0000256" key="3">
    <source>
        <dbReference type="ARBA" id="ARBA00004418"/>
    </source>
</evidence>
<comment type="subunit">
    <text evidence="5">Monomer.</text>
</comment>
<feature type="domain" description="Metallo-beta-lactamase" evidence="14">
    <location>
        <begin position="73"/>
        <end position="248"/>
    </location>
</feature>
<dbReference type="EC" id="3.5.2.6" evidence="6"/>
<protein>
    <recommendedName>
        <fullName evidence="6">beta-lactamase</fullName>
        <ecNumber evidence="6">3.5.2.6</ecNumber>
    </recommendedName>
</protein>
<gene>
    <name evidence="15" type="primary">cphA_3</name>
    <name evidence="15" type="ORF">RUM8411_04299</name>
</gene>
<keyword evidence="16" id="KW-1185">Reference proteome</keyword>
<dbReference type="GO" id="GO:0017001">
    <property type="term" value="P:antibiotic catabolic process"/>
    <property type="evidence" value="ECO:0007669"/>
    <property type="project" value="InterPro"/>
</dbReference>
<keyword evidence="13" id="KW-0472">Membrane</keyword>
<dbReference type="PANTHER" id="PTHR42951:SF4">
    <property type="entry name" value="ACYL-COENZYME A THIOESTERASE MBLAC2"/>
    <property type="match status" value="1"/>
</dbReference>
<dbReference type="PANTHER" id="PTHR42951">
    <property type="entry name" value="METALLO-BETA-LACTAMASE DOMAIN-CONTAINING"/>
    <property type="match status" value="1"/>
</dbReference>
<dbReference type="AlphaFoldDB" id="A0A1X7AER0"/>
<dbReference type="Gene3D" id="3.60.15.10">
    <property type="entry name" value="Ribonuclease Z/Hydroxyacylglutathione hydrolase-like"/>
    <property type="match status" value="1"/>
</dbReference>
<comment type="cofactor">
    <cofactor evidence="2">
        <name>Zn(2+)</name>
        <dbReference type="ChEBI" id="CHEBI:29105"/>
    </cofactor>
</comment>
<keyword evidence="9" id="KW-0574">Periplasm</keyword>
<dbReference type="Pfam" id="PF00753">
    <property type="entry name" value="Lactamase_B"/>
    <property type="match status" value="1"/>
</dbReference>